<evidence type="ECO:0000256" key="1">
    <source>
        <dbReference type="ARBA" id="ARBA00022631"/>
    </source>
</evidence>
<dbReference type="EMBL" id="WMBB01000002">
    <property type="protein sequence ID" value="MTE12285.1"/>
    <property type="molecule type" value="Genomic_DNA"/>
</dbReference>
<gene>
    <name evidence="3" type="ORF">GLP40_05735</name>
</gene>
<dbReference type="Gene3D" id="1.10.3330.10">
    <property type="entry name" value="Oxo-4-hydroxy-4-carboxy-5-ureidoimidazoline decarboxylase"/>
    <property type="match status" value="1"/>
</dbReference>
<keyword evidence="1" id="KW-0659">Purine metabolism</keyword>
<dbReference type="GO" id="GO:0006144">
    <property type="term" value="P:purine nucleobase metabolic process"/>
    <property type="evidence" value="ECO:0007669"/>
    <property type="project" value="UniProtKB-KW"/>
</dbReference>
<keyword evidence="4" id="KW-1185">Reference proteome</keyword>
<sequence length="106" mass="11885">MLMHHGIGLDRFNTLPRRRAIHALYECCCNVTWAQKIADGRPYPGHSALQTAAAAELHALSAIDLERVFDSCAHQWVSPRTVEELAPIVRARLTDMLGPEEGYPDY</sequence>
<protein>
    <submittedName>
        <fullName evidence="3">OHCU decarboxylase</fullName>
    </submittedName>
</protein>
<evidence type="ECO:0000313" key="4">
    <source>
        <dbReference type="Proteomes" id="UP000432464"/>
    </source>
</evidence>
<name>A0A6I3KV11_9NOCA</name>
<dbReference type="InterPro" id="IPR036778">
    <property type="entry name" value="OHCU_decarboxylase_sf"/>
</dbReference>
<evidence type="ECO:0000259" key="2">
    <source>
        <dbReference type="Pfam" id="PF09349"/>
    </source>
</evidence>
<dbReference type="InterPro" id="IPR018020">
    <property type="entry name" value="OHCU_decarboxylase"/>
</dbReference>
<evidence type="ECO:0000313" key="3">
    <source>
        <dbReference type="EMBL" id="MTE12285.1"/>
    </source>
</evidence>
<dbReference type="Proteomes" id="UP000432464">
    <property type="component" value="Unassembled WGS sequence"/>
</dbReference>
<dbReference type="Pfam" id="PF09349">
    <property type="entry name" value="OHCU_decarbox"/>
    <property type="match status" value="1"/>
</dbReference>
<comment type="caution">
    <text evidence="3">The sequence shown here is derived from an EMBL/GenBank/DDBJ whole genome shotgun (WGS) entry which is preliminary data.</text>
</comment>
<accession>A0A6I3KV11</accession>
<dbReference type="AlphaFoldDB" id="A0A6I3KV11"/>
<reference evidence="3 4" key="1">
    <citation type="submission" date="2019-11" db="EMBL/GenBank/DDBJ databases">
        <title>Nocardia sp. nov. CT2-14 isolated from soil.</title>
        <authorList>
            <person name="Kanchanasin P."/>
            <person name="Tanasupawat S."/>
            <person name="Yuki M."/>
            <person name="Kudo T."/>
        </authorList>
    </citation>
    <scope>NUCLEOTIDE SEQUENCE [LARGE SCALE GENOMIC DNA]</scope>
    <source>
        <strain evidence="3 4">CT2-14</strain>
    </source>
</reference>
<proteinExistence type="predicted"/>
<feature type="domain" description="Oxo-4-hydroxy-4-carboxy-5-ureidoimidazoline decarboxylase" evidence="2">
    <location>
        <begin position="13"/>
        <end position="71"/>
    </location>
</feature>
<dbReference type="SUPFAM" id="SSF158694">
    <property type="entry name" value="UraD-Like"/>
    <property type="match status" value="1"/>
</dbReference>
<organism evidence="3 4">
    <name type="scientific">Nocardia aurantiaca</name>
    <dbReference type="NCBI Taxonomy" id="2675850"/>
    <lineage>
        <taxon>Bacteria</taxon>
        <taxon>Bacillati</taxon>
        <taxon>Actinomycetota</taxon>
        <taxon>Actinomycetes</taxon>
        <taxon>Mycobacteriales</taxon>
        <taxon>Nocardiaceae</taxon>
        <taxon>Nocardia</taxon>
    </lineage>
</organism>